<dbReference type="Pfam" id="PF00239">
    <property type="entry name" value="Resolvase"/>
    <property type="match status" value="1"/>
</dbReference>
<dbReference type="PANTHER" id="PTHR30461:SF23">
    <property type="entry name" value="DNA RECOMBINASE-RELATED"/>
    <property type="match status" value="1"/>
</dbReference>
<evidence type="ECO:0000256" key="1">
    <source>
        <dbReference type="SAM" id="Coils"/>
    </source>
</evidence>
<keyword evidence="5" id="KW-1185">Reference proteome</keyword>
<dbReference type="RefSeq" id="WP_171653104.1">
    <property type="nucleotide sequence ID" value="NZ_WHOD01000066.1"/>
</dbReference>
<dbReference type="Gene3D" id="3.40.50.1390">
    <property type="entry name" value="Resolvase, N-terminal catalytic domain"/>
    <property type="match status" value="1"/>
</dbReference>
<organism evidence="4 5">
    <name type="scientific">Paenibacillus foliorum</name>
    <dbReference type="NCBI Taxonomy" id="2654974"/>
    <lineage>
        <taxon>Bacteria</taxon>
        <taxon>Bacillati</taxon>
        <taxon>Bacillota</taxon>
        <taxon>Bacilli</taxon>
        <taxon>Bacillales</taxon>
        <taxon>Paenibacillaceae</taxon>
        <taxon>Paenibacillus</taxon>
    </lineage>
</organism>
<dbReference type="Pfam" id="PF13408">
    <property type="entry name" value="Zn_ribbon_recom"/>
    <property type="match status" value="1"/>
</dbReference>
<dbReference type="PANTHER" id="PTHR30461">
    <property type="entry name" value="DNA-INVERTASE FROM LAMBDOID PROPHAGE"/>
    <property type="match status" value="1"/>
</dbReference>
<dbReference type="InterPro" id="IPR038109">
    <property type="entry name" value="DNA_bind_recomb_sf"/>
</dbReference>
<evidence type="ECO:0000313" key="5">
    <source>
        <dbReference type="Proteomes" id="UP000641588"/>
    </source>
</evidence>
<feature type="domain" description="Resolvase/invertase-type recombinase catalytic" evidence="2">
    <location>
        <begin position="2"/>
        <end position="148"/>
    </location>
</feature>
<dbReference type="Pfam" id="PF07508">
    <property type="entry name" value="Recombinase"/>
    <property type="match status" value="1"/>
</dbReference>
<dbReference type="InterPro" id="IPR025827">
    <property type="entry name" value="Zn_ribbon_recom_dom"/>
</dbReference>
<accession>A0A972K1I5</accession>
<evidence type="ECO:0000259" key="2">
    <source>
        <dbReference type="PROSITE" id="PS51736"/>
    </source>
</evidence>
<feature type="domain" description="Recombinase" evidence="3">
    <location>
        <begin position="156"/>
        <end position="288"/>
    </location>
</feature>
<dbReference type="InterPro" id="IPR050639">
    <property type="entry name" value="SSR_resolvase"/>
</dbReference>
<dbReference type="PROSITE" id="PS51737">
    <property type="entry name" value="RECOMBINASE_DNA_BIND"/>
    <property type="match status" value="1"/>
</dbReference>
<dbReference type="EMBL" id="WHOD01000066">
    <property type="protein sequence ID" value="NOU94885.1"/>
    <property type="molecule type" value="Genomic_DNA"/>
</dbReference>
<gene>
    <name evidence="4" type="ORF">GC093_16890</name>
</gene>
<feature type="coiled-coil region" evidence="1">
    <location>
        <begin position="411"/>
        <end position="445"/>
    </location>
</feature>
<name>A0A972K1I5_9BACL</name>
<keyword evidence="1" id="KW-0175">Coiled coil</keyword>
<dbReference type="GO" id="GO:0003677">
    <property type="term" value="F:DNA binding"/>
    <property type="evidence" value="ECO:0007669"/>
    <property type="project" value="InterPro"/>
</dbReference>
<dbReference type="InterPro" id="IPR006119">
    <property type="entry name" value="Resolv_N"/>
</dbReference>
<dbReference type="SUPFAM" id="SSF53041">
    <property type="entry name" value="Resolvase-like"/>
    <property type="match status" value="1"/>
</dbReference>
<dbReference type="InterPro" id="IPR036162">
    <property type="entry name" value="Resolvase-like_N_sf"/>
</dbReference>
<evidence type="ECO:0000259" key="3">
    <source>
        <dbReference type="PROSITE" id="PS51737"/>
    </source>
</evidence>
<sequence length="504" mass="58219">MRYAIYARVSTKLDSQKDSIVNQISFFNRYVEEKGGTIHDVYKDEGVSGVNVKNRREMQRLLKDARAKKFDYILFKSISRFARDNQDGINMKREMDELGIGMIFIEQNIDTLSVDEFLFMAFLNFAQKESEGQSSRVRFGKAEKAVQGGFNGSLPPFGYMRDGDNLVIDAQYASLAKEIFRLYLYEGWGLSRISKYLCDNNIPTPRTIAGAKNAGELWQQSTIKLILTNPAYMGHMIQHRSQVKSIRIKKRTIIPPEKQIGVKNTHPALISEDEFRQVQEKLKHKGMRRSNGQESIFAHIAICADCGMGMHFKKDRNGYQCGRYGKYGRKYCSSHLIKYDSFLTQIKEALKQLSLGGKVHMKKLMETVNAETSNQTINYKKELSQIEKRIGLLIRKQSSLLEQQLEGDITKEEWRRLHSSTREELETLEHKKVELTRLLQHDEEKESGFRSFEKQVKALLSLDIENEKILRCIVSKLIHKIEVYEGGNIKIHYNFRSPETKQGA</sequence>
<dbReference type="PROSITE" id="PS51736">
    <property type="entry name" value="RECOMBINASES_3"/>
    <property type="match status" value="1"/>
</dbReference>
<dbReference type="Gene3D" id="3.90.1750.20">
    <property type="entry name" value="Putative Large Serine Recombinase, Chain B, Domain 2"/>
    <property type="match status" value="1"/>
</dbReference>
<dbReference type="Proteomes" id="UP000641588">
    <property type="component" value="Unassembled WGS sequence"/>
</dbReference>
<reference evidence="4" key="1">
    <citation type="submission" date="2019-10" db="EMBL/GenBank/DDBJ databases">
        <title>Description of Paenibacillus glebae sp. nov.</title>
        <authorList>
            <person name="Carlier A."/>
            <person name="Qi S."/>
        </authorList>
    </citation>
    <scope>NUCLEOTIDE SEQUENCE</scope>
    <source>
        <strain evidence="4">LMG 31456</strain>
    </source>
</reference>
<evidence type="ECO:0000313" key="4">
    <source>
        <dbReference type="EMBL" id="NOU94885.1"/>
    </source>
</evidence>
<protein>
    <submittedName>
        <fullName evidence="4">Recombinase family protein</fullName>
    </submittedName>
</protein>
<comment type="caution">
    <text evidence="4">The sequence shown here is derived from an EMBL/GenBank/DDBJ whole genome shotgun (WGS) entry which is preliminary data.</text>
</comment>
<proteinExistence type="predicted"/>
<dbReference type="SMART" id="SM00857">
    <property type="entry name" value="Resolvase"/>
    <property type="match status" value="1"/>
</dbReference>
<dbReference type="AlphaFoldDB" id="A0A972K1I5"/>
<dbReference type="CDD" id="cd00338">
    <property type="entry name" value="Ser_Recombinase"/>
    <property type="match status" value="1"/>
</dbReference>
<dbReference type="GO" id="GO:0000150">
    <property type="term" value="F:DNA strand exchange activity"/>
    <property type="evidence" value="ECO:0007669"/>
    <property type="project" value="InterPro"/>
</dbReference>
<dbReference type="InterPro" id="IPR011109">
    <property type="entry name" value="DNA_bind_recombinase_dom"/>
</dbReference>